<gene>
    <name evidence="1" type="ORF">HZB08_00320</name>
</gene>
<evidence type="ECO:0008006" key="3">
    <source>
        <dbReference type="Google" id="ProtNLM"/>
    </source>
</evidence>
<evidence type="ECO:0000313" key="1">
    <source>
        <dbReference type="EMBL" id="MBI5078453.1"/>
    </source>
</evidence>
<name>A0A9D6YVP7_UNCSA</name>
<dbReference type="Gene3D" id="1.10.3290.10">
    <property type="entry name" value="Fido-like domain"/>
    <property type="match status" value="1"/>
</dbReference>
<dbReference type="Proteomes" id="UP000808761">
    <property type="component" value="Unassembled WGS sequence"/>
</dbReference>
<dbReference type="SUPFAM" id="SSF140931">
    <property type="entry name" value="Fic-like"/>
    <property type="match status" value="1"/>
</dbReference>
<accession>A0A9D6YVP7</accession>
<organism evidence="1 2">
    <name type="scientific">Candidatus Saganbacteria bacterium</name>
    <dbReference type="NCBI Taxonomy" id="2575572"/>
    <lineage>
        <taxon>Bacteria</taxon>
        <taxon>Bacillati</taxon>
        <taxon>Saganbacteria</taxon>
    </lineage>
</organism>
<reference evidence="1" key="1">
    <citation type="submission" date="2020-07" db="EMBL/GenBank/DDBJ databases">
        <title>Huge and variable diversity of episymbiotic CPR bacteria and DPANN archaea in groundwater ecosystems.</title>
        <authorList>
            <person name="He C.Y."/>
            <person name="Keren R."/>
            <person name="Whittaker M."/>
            <person name="Farag I.F."/>
            <person name="Doudna J."/>
            <person name="Cate J.H.D."/>
            <person name="Banfield J.F."/>
        </authorList>
    </citation>
    <scope>NUCLEOTIDE SEQUENCE</scope>
    <source>
        <strain evidence="1">NC_groundwater_1860_Pr3_B-0.1um_51_7</strain>
    </source>
</reference>
<dbReference type="AlphaFoldDB" id="A0A9D6YVP7"/>
<evidence type="ECO:0000313" key="2">
    <source>
        <dbReference type="Proteomes" id="UP000808761"/>
    </source>
</evidence>
<dbReference type="InterPro" id="IPR036597">
    <property type="entry name" value="Fido-like_dom_sf"/>
</dbReference>
<sequence>MKLAVYALDRFFRRPIQFPAIVRAALIFYQMSVIRPFEFGNDLMAKIMFSIVLAESHKSATVIGIGGIIKENKILLDFALANVILKSDWRGLIAAICQILISECKKLSDFIEKTAFLCDFMQNSLEYERNSAILPILVNELFFSPAISTSKAAKLLKVSFRAAQLNIDKLVDIGILTETTGGKRNRVYCAQEIMTLYAS</sequence>
<proteinExistence type="predicted"/>
<dbReference type="EMBL" id="JACRKR010000015">
    <property type="protein sequence ID" value="MBI5078453.1"/>
    <property type="molecule type" value="Genomic_DNA"/>
</dbReference>
<protein>
    <recommendedName>
        <fullName evidence="3">Fic family protein</fullName>
    </recommendedName>
</protein>
<comment type="caution">
    <text evidence="1">The sequence shown here is derived from an EMBL/GenBank/DDBJ whole genome shotgun (WGS) entry which is preliminary data.</text>
</comment>